<dbReference type="OrthoDB" id="9775090at2"/>
<feature type="domain" description="Acyl-CoA dehydrogenase/oxidase C-terminal" evidence="6">
    <location>
        <begin position="224"/>
        <end position="370"/>
    </location>
</feature>
<dbReference type="GO" id="GO:0050660">
    <property type="term" value="F:flavin adenine dinucleotide binding"/>
    <property type="evidence" value="ECO:0007669"/>
    <property type="project" value="InterPro"/>
</dbReference>
<dbReference type="InterPro" id="IPR036250">
    <property type="entry name" value="AcylCo_DH-like_C"/>
</dbReference>
<dbReference type="Gene3D" id="1.20.140.10">
    <property type="entry name" value="Butyryl-CoA Dehydrogenase, subunit A, domain 3"/>
    <property type="match status" value="1"/>
</dbReference>
<dbReference type="InterPro" id="IPR013786">
    <property type="entry name" value="AcylCoA_DH/ox_N"/>
</dbReference>
<evidence type="ECO:0000256" key="2">
    <source>
        <dbReference type="ARBA" id="ARBA00009347"/>
    </source>
</evidence>
<dbReference type="CDD" id="cd00567">
    <property type="entry name" value="ACAD"/>
    <property type="match status" value="1"/>
</dbReference>
<dbReference type="InterPro" id="IPR037069">
    <property type="entry name" value="AcylCoA_DH/ox_N_sf"/>
</dbReference>
<dbReference type="AlphaFoldDB" id="A0A845MFI1"/>
<keyword evidence="5" id="KW-0560">Oxidoreductase</keyword>
<comment type="cofactor">
    <cofactor evidence="1">
        <name>FAD</name>
        <dbReference type="ChEBI" id="CHEBI:57692"/>
    </cofactor>
</comment>
<dbReference type="EMBL" id="WTVA01000004">
    <property type="protein sequence ID" value="MZR22803.1"/>
    <property type="molecule type" value="Genomic_DNA"/>
</dbReference>
<evidence type="ECO:0000313" key="8">
    <source>
        <dbReference type="EMBL" id="MZR22803.1"/>
    </source>
</evidence>
<evidence type="ECO:0000313" key="9">
    <source>
        <dbReference type="Proteomes" id="UP000445696"/>
    </source>
</evidence>
<dbReference type="SUPFAM" id="SSF56645">
    <property type="entry name" value="Acyl-CoA dehydrogenase NM domain-like"/>
    <property type="match status" value="1"/>
</dbReference>
<dbReference type="GO" id="GO:0003995">
    <property type="term" value="F:acyl-CoA dehydrogenase activity"/>
    <property type="evidence" value="ECO:0007669"/>
    <property type="project" value="TreeGrafter"/>
</dbReference>
<protein>
    <recommendedName>
        <fullName evidence="10">Acyl-CoA dehydrogenase</fullName>
    </recommendedName>
</protein>
<dbReference type="Proteomes" id="UP000445696">
    <property type="component" value="Unassembled WGS sequence"/>
</dbReference>
<dbReference type="Gene3D" id="2.40.110.10">
    <property type="entry name" value="Butyryl-CoA Dehydrogenase, subunit A, domain 2"/>
    <property type="match status" value="1"/>
</dbReference>
<evidence type="ECO:0000256" key="1">
    <source>
        <dbReference type="ARBA" id="ARBA00001974"/>
    </source>
</evidence>
<dbReference type="Pfam" id="PF00441">
    <property type="entry name" value="Acyl-CoA_dh_1"/>
    <property type="match status" value="1"/>
</dbReference>
<dbReference type="InterPro" id="IPR009075">
    <property type="entry name" value="AcylCo_DH/oxidase_C"/>
</dbReference>
<dbReference type="SUPFAM" id="SSF47203">
    <property type="entry name" value="Acyl-CoA dehydrogenase C-terminal domain-like"/>
    <property type="match status" value="1"/>
</dbReference>
<evidence type="ECO:0000256" key="4">
    <source>
        <dbReference type="ARBA" id="ARBA00022827"/>
    </source>
</evidence>
<dbReference type="InterPro" id="IPR046373">
    <property type="entry name" value="Acyl-CoA_Oxase/DH_mid-dom_sf"/>
</dbReference>
<dbReference type="Pfam" id="PF02771">
    <property type="entry name" value="Acyl-CoA_dh_N"/>
    <property type="match status" value="1"/>
</dbReference>
<evidence type="ECO:0008006" key="10">
    <source>
        <dbReference type="Google" id="ProtNLM"/>
    </source>
</evidence>
<sequence>MYQKLIENEDRRQLRDSVALFVRKEASPDSIRKNSQASEGYSRDRWKSMAELGWTGLLIPEEAAGLGLCLGEVAALHEEIGRASIREPLVVTALLAARAVALGHNDRLRTEKLPGIISGNLTATLAWLGESTGLDTTNVGPVAVRSDSGWQISGTARYVPLANSVDAYIVAARSSDGILLFFLDDLTHVSIDSAALSDGTSQGNLTFDGLTVPPESVIADPEHGSSLLDDLLDIARVAVSAELLGNMQQVLDMSLTYLRQREQFGRSIGSFQVLQHKAVDLYIQIELARTALWRAVETIEAGADPNARAMTVSAAKWRCSEAGLSVVQQGIQFHGAIGYTDEYDLSLYVHRTIVLATFLGNARAHRARYAKLFISSEGKS</sequence>
<dbReference type="InterPro" id="IPR009100">
    <property type="entry name" value="AcylCoA_DH/oxidase_NM_dom_sf"/>
</dbReference>
<feature type="domain" description="Acyl-CoA dehydrogenase/oxidase N-terminal" evidence="7">
    <location>
        <begin position="8"/>
        <end position="119"/>
    </location>
</feature>
<keyword evidence="9" id="KW-1185">Reference proteome</keyword>
<comment type="similarity">
    <text evidence="2">Belongs to the acyl-CoA dehydrogenase family.</text>
</comment>
<evidence type="ECO:0000259" key="7">
    <source>
        <dbReference type="Pfam" id="PF02771"/>
    </source>
</evidence>
<keyword evidence="3" id="KW-0285">Flavoprotein</keyword>
<dbReference type="Gene3D" id="1.10.540.10">
    <property type="entry name" value="Acyl-CoA dehydrogenase/oxidase, N-terminal domain"/>
    <property type="match status" value="1"/>
</dbReference>
<dbReference type="PANTHER" id="PTHR43884">
    <property type="entry name" value="ACYL-COA DEHYDROGENASE"/>
    <property type="match status" value="1"/>
</dbReference>
<gene>
    <name evidence="8" type="ORF">GQF03_10720</name>
</gene>
<evidence type="ECO:0000256" key="5">
    <source>
        <dbReference type="ARBA" id="ARBA00023002"/>
    </source>
</evidence>
<evidence type="ECO:0000256" key="3">
    <source>
        <dbReference type="ARBA" id="ARBA00022630"/>
    </source>
</evidence>
<dbReference type="PANTHER" id="PTHR43884:SF20">
    <property type="entry name" value="ACYL-COA DEHYDROGENASE FADE28"/>
    <property type="match status" value="1"/>
</dbReference>
<accession>A0A845MFI1</accession>
<organism evidence="8 9">
    <name type="scientific">Sneathiella chungangensis</name>
    <dbReference type="NCBI Taxonomy" id="1418234"/>
    <lineage>
        <taxon>Bacteria</taxon>
        <taxon>Pseudomonadati</taxon>
        <taxon>Pseudomonadota</taxon>
        <taxon>Alphaproteobacteria</taxon>
        <taxon>Sneathiellales</taxon>
        <taxon>Sneathiellaceae</taxon>
        <taxon>Sneathiella</taxon>
    </lineage>
</organism>
<keyword evidence="4" id="KW-0274">FAD</keyword>
<name>A0A845MFI1_9PROT</name>
<dbReference type="RefSeq" id="WP_161339262.1">
    <property type="nucleotide sequence ID" value="NZ_JBHSDG010000004.1"/>
</dbReference>
<comment type="caution">
    <text evidence="8">The sequence shown here is derived from an EMBL/GenBank/DDBJ whole genome shotgun (WGS) entry which is preliminary data.</text>
</comment>
<proteinExistence type="inferred from homology"/>
<reference evidence="8 9" key="1">
    <citation type="journal article" date="2014" name="Int. J. Syst. Evol. Microbiol.">
        <title>Sneathiella chungangensis sp. nov., isolated from a marine sand, and emended description of the genus Sneathiella.</title>
        <authorList>
            <person name="Siamphan C."/>
            <person name="Kim H."/>
            <person name="Lee J.S."/>
            <person name="Kim W."/>
        </authorList>
    </citation>
    <scope>NUCLEOTIDE SEQUENCE [LARGE SCALE GENOMIC DNA]</scope>
    <source>
        <strain evidence="8 9">KCTC 32476</strain>
    </source>
</reference>
<evidence type="ECO:0000259" key="6">
    <source>
        <dbReference type="Pfam" id="PF00441"/>
    </source>
</evidence>